<accession>A0A4P9WPU9</accession>
<keyword evidence="2" id="KW-1185">Reference proteome</keyword>
<organism evidence="1 2">
    <name type="scientific">Blyttiomyces helicus</name>
    <dbReference type="NCBI Taxonomy" id="388810"/>
    <lineage>
        <taxon>Eukaryota</taxon>
        <taxon>Fungi</taxon>
        <taxon>Fungi incertae sedis</taxon>
        <taxon>Chytridiomycota</taxon>
        <taxon>Chytridiomycota incertae sedis</taxon>
        <taxon>Chytridiomycetes</taxon>
        <taxon>Chytridiomycetes incertae sedis</taxon>
        <taxon>Blyttiomyces</taxon>
    </lineage>
</organism>
<sequence>MATNFGTITYGTSLFAGSSANIQGTLGVHGNTALSSMLTVAGFSTFKTTATYNAPSTFSTGIVISNVTNATNSNTGSLQVKGGLGVSLSTYLGGILNVIGSATLNSTLAVSGTYMFSSPVTITDTTQSTVYNNGVLTVPGGIGVGGNIRSGIGAIFLAEYLILNSNPTNGLTSLNSPTNDLYINQNGLHNVYVNSSSTSNFNVSGSINVNTVGFQVLTTGDSTSVGSGSLTVAGGASVGLTLNVGCSINSPITQTLTIGSAIFKNTAQSTSSATGSIQTAGGVGIAKNAFVGGYLDVASPAGNDKQLDPLEIFTSRLSSIHHDQTINATDVTIDRTTASTSSSTGAMVVSGGVRIAGVLNVLGASNFTGTSNFSSNVWMNDNNLFLGNSNDQSSGLVYSATSSTGGPLLFGQNGGALGTTTGSQLVALTWDSTQSVQILGTTDTASSSTGTFTVGEELALLNLFGLDPVCLFKMVPGQALGTITPGSTSGEFKTNATDFNFCTNNHTSPNIIAPYVTFNVNKGTGHVTFFQTDDSTGASTGSFQVYSGSSIAKSLFVGSNTTLGVNLVVSGTISTTGSNPVTFSNIEQSTSTSTGSVVISGGTGIASDLYVGALVVGGGVGIGGDINIAGNETLGGNLTVQGKITSTAGSVNLTNTTQSTSTSTGAVILGGGIGIGGDVYTGGIGVFTNTAATVSVSSGSIVTNSGDGIAGGSLFISGGVGIAKSLSVGSPINSTGLSSGGLVVSAGAGIAGNVFIGGNQTLSGTSPLFTFVNNGLAPPSFSTRSIGTKVLYNSLSVSTVDYAIEMDTNDLWYSIPANASSNSFKWYGANLVAMALDGLGNLSINSTTETTSTSSRSLQVLGGVGVAKSLFVGSHLSISGTSWFTGGVMANSNVMVGGIVLISSNTDSTSLGVGSLVTSGGLSVALTTNLARNFNVLGSCAALAMLQRNCLAKTVMVAGSVIIGGSTTITGNLVVNGTRTQIDTVVSTITHNVISAGSTATTVVLDSGASSIDSSYNGAWFLITPGTGATQTNLMPSPVEGLNFTTILDTTSTYSLFTGQYIVTVYDEIADEYAIGSTLVNPATESYVPIRNRIKVHAGTVSLNINLYVNSINNYTAGNGTNVESVLIKAGVVTGVVTLNGNAVDVTGTVQLIDNNNTQVAVLPETTTYSAYRVLVTDVNSSGTSACFDICGNTSCGGSLIRSVSSLGSMGEHVTIIWSRNGYPSLKYLNLPSEQNGFITILCKGYHSFETSHKQH</sequence>
<protein>
    <submittedName>
        <fullName evidence="1">Uncharacterized protein</fullName>
    </submittedName>
</protein>
<proteinExistence type="predicted"/>
<name>A0A4P9WPU9_9FUNG</name>
<dbReference type="AlphaFoldDB" id="A0A4P9WPU9"/>
<evidence type="ECO:0000313" key="1">
    <source>
        <dbReference type="EMBL" id="RKO93290.1"/>
    </source>
</evidence>
<reference evidence="2" key="1">
    <citation type="journal article" date="2018" name="Nat. Microbiol.">
        <title>Leveraging single-cell genomics to expand the fungal tree of life.</title>
        <authorList>
            <person name="Ahrendt S.R."/>
            <person name="Quandt C.A."/>
            <person name="Ciobanu D."/>
            <person name="Clum A."/>
            <person name="Salamov A."/>
            <person name="Andreopoulos B."/>
            <person name="Cheng J.F."/>
            <person name="Woyke T."/>
            <person name="Pelin A."/>
            <person name="Henrissat B."/>
            <person name="Reynolds N.K."/>
            <person name="Benny G.L."/>
            <person name="Smith M.E."/>
            <person name="James T.Y."/>
            <person name="Grigoriev I.V."/>
        </authorList>
    </citation>
    <scope>NUCLEOTIDE SEQUENCE [LARGE SCALE GENOMIC DNA]</scope>
</reference>
<dbReference type="Proteomes" id="UP000269721">
    <property type="component" value="Unassembled WGS sequence"/>
</dbReference>
<gene>
    <name evidence="1" type="ORF">BDK51DRAFT_32478</name>
</gene>
<dbReference type="OrthoDB" id="2163438at2759"/>
<dbReference type="EMBL" id="KZ994300">
    <property type="protein sequence ID" value="RKO93290.1"/>
    <property type="molecule type" value="Genomic_DNA"/>
</dbReference>
<evidence type="ECO:0000313" key="2">
    <source>
        <dbReference type="Proteomes" id="UP000269721"/>
    </source>
</evidence>